<evidence type="ECO:0000313" key="1">
    <source>
        <dbReference type="EMBL" id="KAF2189133.1"/>
    </source>
</evidence>
<feature type="non-terminal residue" evidence="1">
    <location>
        <position position="1"/>
    </location>
</feature>
<feature type="non-terminal residue" evidence="1">
    <location>
        <position position="58"/>
    </location>
</feature>
<dbReference type="EMBL" id="ML994621">
    <property type="protein sequence ID" value="KAF2189133.1"/>
    <property type="molecule type" value="Genomic_DNA"/>
</dbReference>
<dbReference type="AlphaFoldDB" id="A0A6A6ED46"/>
<dbReference type="Pfam" id="PF26639">
    <property type="entry name" value="Het-6_barrel"/>
    <property type="match status" value="1"/>
</dbReference>
<reference evidence="1" key="1">
    <citation type="journal article" date="2020" name="Stud. Mycol.">
        <title>101 Dothideomycetes genomes: a test case for predicting lifestyles and emergence of pathogens.</title>
        <authorList>
            <person name="Haridas S."/>
            <person name="Albert R."/>
            <person name="Binder M."/>
            <person name="Bloem J."/>
            <person name="Labutti K."/>
            <person name="Salamov A."/>
            <person name="Andreopoulos B."/>
            <person name="Baker S."/>
            <person name="Barry K."/>
            <person name="Bills G."/>
            <person name="Bluhm B."/>
            <person name="Cannon C."/>
            <person name="Castanera R."/>
            <person name="Culley D."/>
            <person name="Daum C."/>
            <person name="Ezra D."/>
            <person name="Gonzalez J."/>
            <person name="Henrissat B."/>
            <person name="Kuo A."/>
            <person name="Liang C."/>
            <person name="Lipzen A."/>
            <person name="Lutzoni F."/>
            <person name="Magnuson J."/>
            <person name="Mondo S."/>
            <person name="Nolan M."/>
            <person name="Ohm R."/>
            <person name="Pangilinan J."/>
            <person name="Park H.-J."/>
            <person name="Ramirez L."/>
            <person name="Alfaro M."/>
            <person name="Sun H."/>
            <person name="Tritt A."/>
            <person name="Yoshinaga Y."/>
            <person name="Zwiers L.-H."/>
            <person name="Turgeon B."/>
            <person name="Goodwin S."/>
            <person name="Spatafora J."/>
            <person name="Crous P."/>
            <person name="Grigoriev I."/>
        </authorList>
    </citation>
    <scope>NUCLEOTIDE SEQUENCE</scope>
    <source>
        <strain evidence="1">CBS 207.26</strain>
    </source>
</reference>
<name>A0A6A6ED46_9PEZI</name>
<accession>A0A6A6ED46</accession>
<dbReference type="OrthoDB" id="2157530at2759"/>
<proteinExistence type="predicted"/>
<dbReference type="Proteomes" id="UP000800200">
    <property type="component" value="Unassembled WGS sequence"/>
</dbReference>
<sequence length="58" mass="6550">KWLFGLGSRYIKGGDLVCILFRCSVPVVLRKCGDDSLNLHYEFVGKCYIHGKMDGEVL</sequence>
<evidence type="ECO:0000313" key="2">
    <source>
        <dbReference type="Proteomes" id="UP000800200"/>
    </source>
</evidence>
<organism evidence="1 2">
    <name type="scientific">Zopfia rhizophila CBS 207.26</name>
    <dbReference type="NCBI Taxonomy" id="1314779"/>
    <lineage>
        <taxon>Eukaryota</taxon>
        <taxon>Fungi</taxon>
        <taxon>Dikarya</taxon>
        <taxon>Ascomycota</taxon>
        <taxon>Pezizomycotina</taxon>
        <taxon>Dothideomycetes</taxon>
        <taxon>Dothideomycetes incertae sedis</taxon>
        <taxon>Zopfiaceae</taxon>
        <taxon>Zopfia</taxon>
    </lineage>
</organism>
<protein>
    <submittedName>
        <fullName evidence="1">Uncharacterized protein</fullName>
    </submittedName>
</protein>
<keyword evidence="2" id="KW-1185">Reference proteome</keyword>
<gene>
    <name evidence="1" type="ORF">K469DRAFT_535378</name>
</gene>